<evidence type="ECO:0000256" key="1">
    <source>
        <dbReference type="SAM" id="Phobius"/>
    </source>
</evidence>
<evidence type="ECO:0000313" key="3">
    <source>
        <dbReference type="Proteomes" id="UP000256913"/>
    </source>
</evidence>
<keyword evidence="3" id="KW-1185">Reference proteome</keyword>
<dbReference type="AlphaFoldDB" id="A0A3D9ZMM9"/>
<dbReference type="Proteomes" id="UP000256913">
    <property type="component" value="Unassembled WGS sequence"/>
</dbReference>
<keyword evidence="1" id="KW-0472">Membrane</keyword>
<name>A0A3D9ZMM9_9ACTN</name>
<feature type="transmembrane region" description="Helical" evidence="1">
    <location>
        <begin position="130"/>
        <end position="155"/>
    </location>
</feature>
<keyword evidence="1" id="KW-0812">Transmembrane</keyword>
<feature type="transmembrane region" description="Helical" evidence="1">
    <location>
        <begin position="103"/>
        <end position="124"/>
    </location>
</feature>
<dbReference type="EMBL" id="QUMQ01000001">
    <property type="protein sequence ID" value="REF98129.1"/>
    <property type="molecule type" value="Genomic_DNA"/>
</dbReference>
<accession>A0A3D9ZMM9</accession>
<comment type="caution">
    <text evidence="2">The sequence shown here is derived from an EMBL/GenBank/DDBJ whole genome shotgun (WGS) entry which is preliminary data.</text>
</comment>
<dbReference type="RefSeq" id="WP_116069466.1">
    <property type="nucleotide sequence ID" value="NZ_BONB01000025.1"/>
</dbReference>
<feature type="transmembrane region" description="Helical" evidence="1">
    <location>
        <begin position="34"/>
        <end position="59"/>
    </location>
</feature>
<organism evidence="2 3">
    <name type="scientific">Asanoa ferruginea</name>
    <dbReference type="NCBI Taxonomy" id="53367"/>
    <lineage>
        <taxon>Bacteria</taxon>
        <taxon>Bacillati</taxon>
        <taxon>Actinomycetota</taxon>
        <taxon>Actinomycetes</taxon>
        <taxon>Micromonosporales</taxon>
        <taxon>Micromonosporaceae</taxon>
        <taxon>Asanoa</taxon>
    </lineage>
</organism>
<proteinExistence type="predicted"/>
<evidence type="ECO:0000313" key="2">
    <source>
        <dbReference type="EMBL" id="REF98129.1"/>
    </source>
</evidence>
<reference evidence="2 3" key="1">
    <citation type="submission" date="2018-08" db="EMBL/GenBank/DDBJ databases">
        <title>Sequencing the genomes of 1000 actinobacteria strains.</title>
        <authorList>
            <person name="Klenk H.-P."/>
        </authorList>
    </citation>
    <scope>NUCLEOTIDE SEQUENCE [LARGE SCALE GENOMIC DNA]</scope>
    <source>
        <strain evidence="2 3">DSM 44099</strain>
    </source>
</reference>
<sequence length="157" mass="16641">MITYLTVALVGFASAFQPFLPAEAYLVGVTATTGAVPVLVGLAAAAGQTVGKVVVFLASRGLVRWSFVRRLIDRPPSPKPPSALRRRMTALVARLDEPRWSAAMLLLSAVVGIPPLIATTIYAARTPMRLPVFAALTFAGRSVRFVILALAPALVMT</sequence>
<protein>
    <submittedName>
        <fullName evidence="2">SNARE associated Golgi protein</fullName>
    </submittedName>
</protein>
<gene>
    <name evidence="2" type="ORF">DFJ67_4139</name>
</gene>
<keyword evidence="1" id="KW-1133">Transmembrane helix</keyword>